<accession>A0A919YRS3</accession>
<feature type="transmembrane region" description="Helical" evidence="1">
    <location>
        <begin position="148"/>
        <end position="174"/>
    </location>
</feature>
<dbReference type="Proteomes" id="UP000683139">
    <property type="component" value="Unassembled WGS sequence"/>
</dbReference>
<dbReference type="Pfam" id="PF12679">
    <property type="entry name" value="ABC2_membrane_2"/>
    <property type="match status" value="1"/>
</dbReference>
<proteinExistence type="predicted"/>
<keyword evidence="3" id="KW-1185">Reference proteome</keyword>
<comment type="caution">
    <text evidence="2">The sequence shown here is derived from an EMBL/GenBank/DDBJ whole genome shotgun (WGS) entry which is preliminary data.</text>
</comment>
<evidence type="ECO:0000256" key="1">
    <source>
        <dbReference type="SAM" id="Phobius"/>
    </source>
</evidence>
<feature type="transmembrane region" description="Helical" evidence="1">
    <location>
        <begin position="76"/>
        <end position="93"/>
    </location>
</feature>
<name>A0A919YRS3_9BACL</name>
<keyword evidence="1" id="KW-1133">Transmembrane helix</keyword>
<protein>
    <recommendedName>
        <fullName evidence="4">ABC transporter permease</fullName>
    </recommendedName>
</protein>
<feature type="transmembrane region" description="Helical" evidence="1">
    <location>
        <begin position="114"/>
        <end position="136"/>
    </location>
</feature>
<feature type="transmembrane region" description="Helical" evidence="1">
    <location>
        <begin position="21"/>
        <end position="42"/>
    </location>
</feature>
<gene>
    <name evidence="2" type="ORF">J40TS1_41370</name>
</gene>
<dbReference type="RefSeq" id="WP_213519008.1">
    <property type="nucleotide sequence ID" value="NZ_BOSE01000009.1"/>
</dbReference>
<dbReference type="EMBL" id="BOSE01000009">
    <property type="protein sequence ID" value="GIP18495.1"/>
    <property type="molecule type" value="Genomic_DNA"/>
</dbReference>
<keyword evidence="1" id="KW-0472">Membrane</keyword>
<evidence type="ECO:0000313" key="2">
    <source>
        <dbReference type="EMBL" id="GIP18495.1"/>
    </source>
</evidence>
<keyword evidence="1" id="KW-0812">Transmembrane</keyword>
<sequence length="260" mass="28817">MNTWRVLWIKEFRESWRSFKLLWIPLLFLFLGVSDPLVNYFMEDILNAVGNMPEGFQMIMPELHARDLLLATTEQFQMMGIIVLIAVFVGTISRERSGGTATLIYVRPVSAASIFLSKWMGASLVALLSALIGYIGSIYYTSVLYGEITFSTALTIIATYSVWLLLVMSLTVALSAAFTTAVAASLAIILIPIGGILDSLLGGYWHVTPWKLARYGVLVTDGTIESSYYWTTLLLVIGITLLCLVLGIWATDRNRRLAAV</sequence>
<dbReference type="GO" id="GO:0005886">
    <property type="term" value="C:plasma membrane"/>
    <property type="evidence" value="ECO:0007669"/>
    <property type="project" value="UniProtKB-SubCell"/>
</dbReference>
<reference evidence="2" key="1">
    <citation type="submission" date="2021-03" db="EMBL/GenBank/DDBJ databases">
        <title>Antimicrobial resistance genes in bacteria isolated from Japanese honey, and their potential for conferring macrolide and lincosamide resistance in the American foulbrood pathogen Paenibacillus larvae.</title>
        <authorList>
            <person name="Okamoto M."/>
            <person name="Kumagai M."/>
            <person name="Kanamori H."/>
            <person name="Takamatsu D."/>
        </authorList>
    </citation>
    <scope>NUCLEOTIDE SEQUENCE</scope>
    <source>
        <strain evidence="2">J40TS1</strain>
    </source>
</reference>
<dbReference type="AlphaFoldDB" id="A0A919YRS3"/>
<evidence type="ECO:0000313" key="3">
    <source>
        <dbReference type="Proteomes" id="UP000683139"/>
    </source>
</evidence>
<dbReference type="PANTHER" id="PTHR43471">
    <property type="entry name" value="ABC TRANSPORTER PERMEASE"/>
    <property type="match status" value="1"/>
</dbReference>
<feature type="transmembrane region" description="Helical" evidence="1">
    <location>
        <begin position="181"/>
        <end position="207"/>
    </location>
</feature>
<dbReference type="GO" id="GO:0140359">
    <property type="term" value="F:ABC-type transporter activity"/>
    <property type="evidence" value="ECO:0007669"/>
    <property type="project" value="InterPro"/>
</dbReference>
<evidence type="ECO:0008006" key="4">
    <source>
        <dbReference type="Google" id="ProtNLM"/>
    </source>
</evidence>
<organism evidence="2 3">
    <name type="scientific">Paenibacillus montaniterrae</name>
    <dbReference type="NCBI Taxonomy" id="429341"/>
    <lineage>
        <taxon>Bacteria</taxon>
        <taxon>Bacillati</taxon>
        <taxon>Bacillota</taxon>
        <taxon>Bacilli</taxon>
        <taxon>Bacillales</taxon>
        <taxon>Paenibacillaceae</taxon>
        <taxon>Paenibacillus</taxon>
    </lineage>
</organism>
<feature type="transmembrane region" description="Helical" evidence="1">
    <location>
        <begin position="227"/>
        <end position="250"/>
    </location>
</feature>